<comment type="caution">
    <text evidence="2">The sequence shown here is derived from an EMBL/GenBank/DDBJ whole genome shotgun (WGS) entry which is preliminary data.</text>
</comment>
<dbReference type="OrthoDB" id="5690088at2"/>
<feature type="transmembrane region" description="Helical" evidence="1">
    <location>
        <begin position="32"/>
        <end position="51"/>
    </location>
</feature>
<dbReference type="EMBL" id="SLYB01000010">
    <property type="protein sequence ID" value="TCP95249.1"/>
    <property type="molecule type" value="Genomic_DNA"/>
</dbReference>
<keyword evidence="1" id="KW-0812">Transmembrane</keyword>
<keyword evidence="1" id="KW-0472">Membrane</keyword>
<proteinExistence type="predicted"/>
<dbReference type="Proteomes" id="UP000295763">
    <property type="component" value="Unassembled WGS sequence"/>
</dbReference>
<evidence type="ECO:0000313" key="3">
    <source>
        <dbReference type="Proteomes" id="UP000295763"/>
    </source>
</evidence>
<sequence length="336" mass="39987">MNNKALLGCSIRQCNKDEIEIRQSFIDGYLRGFIRAILVGLLIMEVCIIETKERSRYPFEYIVTTIREDFKWAFYPDEQIMPNYKDHIRIRSQDEFKKQYPNSPIIPYEEYREEYIKAWHWERIRAYFHFIWPLLLLLLICFPRARGIRVNRKKRIIYWQTTNPKPHIAYVPEKGDPLSGLLYNQFGLYAFGGGVHFSLQILFKDYNNPQKAPSYAFFGVYPTPNKTHNADILNAIRAYLMEDNPEFLQYIGKSYRTFTAPPLIAFCNALSFAIPFNRKKAEKGIAQAFNDWQQPSAPKRAWFRAMQKEQELINQDYKQDNLDNEVKWEQSKEEIK</sequence>
<gene>
    <name evidence="2" type="ORF">EDC44_11080</name>
</gene>
<dbReference type="AlphaFoldDB" id="A0A4R2SXJ7"/>
<evidence type="ECO:0000313" key="2">
    <source>
        <dbReference type="EMBL" id="TCP95249.1"/>
    </source>
</evidence>
<accession>A0A4R2SXJ7</accession>
<name>A0A4R2SXJ7_9PAST</name>
<reference evidence="2 3" key="1">
    <citation type="submission" date="2019-03" db="EMBL/GenBank/DDBJ databases">
        <title>Genomic Encyclopedia of Type Strains, Phase IV (KMG-IV): sequencing the most valuable type-strain genomes for metagenomic binning, comparative biology and taxonomic classification.</title>
        <authorList>
            <person name="Goeker M."/>
        </authorList>
    </citation>
    <scope>NUCLEOTIDE SEQUENCE [LARGE SCALE GENOMIC DNA]</scope>
    <source>
        <strain evidence="2 3">DSM 28404</strain>
    </source>
</reference>
<protein>
    <submittedName>
        <fullName evidence="2">Uncharacterized protein</fullName>
    </submittedName>
</protein>
<evidence type="ECO:0000256" key="1">
    <source>
        <dbReference type="SAM" id="Phobius"/>
    </source>
</evidence>
<keyword evidence="1" id="KW-1133">Transmembrane helix</keyword>
<organism evidence="2 3">
    <name type="scientific">Cricetibacter osteomyelitidis</name>
    <dbReference type="NCBI Taxonomy" id="1521931"/>
    <lineage>
        <taxon>Bacteria</taxon>
        <taxon>Pseudomonadati</taxon>
        <taxon>Pseudomonadota</taxon>
        <taxon>Gammaproteobacteria</taxon>
        <taxon>Pasteurellales</taxon>
        <taxon>Pasteurellaceae</taxon>
        <taxon>Cricetibacter</taxon>
    </lineage>
</organism>
<feature type="transmembrane region" description="Helical" evidence="1">
    <location>
        <begin position="126"/>
        <end position="145"/>
    </location>
</feature>
<dbReference type="RefSeq" id="WP_131976572.1">
    <property type="nucleotide sequence ID" value="NZ_SLYB01000010.1"/>
</dbReference>
<keyword evidence="3" id="KW-1185">Reference proteome</keyword>